<protein>
    <recommendedName>
        <fullName evidence="4">Peptidase S9 prolyl oligopeptidase catalytic domain-containing protein</fullName>
    </recommendedName>
</protein>
<dbReference type="GO" id="GO:0006508">
    <property type="term" value="P:proteolysis"/>
    <property type="evidence" value="ECO:0007669"/>
    <property type="project" value="InterPro"/>
</dbReference>
<dbReference type="GO" id="GO:0008239">
    <property type="term" value="F:dipeptidyl-peptidase activity"/>
    <property type="evidence" value="ECO:0007669"/>
    <property type="project" value="TreeGrafter"/>
</dbReference>
<dbReference type="SUPFAM" id="SSF53474">
    <property type="entry name" value="alpha/beta-Hydrolases"/>
    <property type="match status" value="1"/>
</dbReference>
<dbReference type="PANTHER" id="PTHR11731">
    <property type="entry name" value="PROTEASE FAMILY S9B,C DIPEPTIDYL-PEPTIDASE IV-RELATED"/>
    <property type="match status" value="1"/>
</dbReference>
<dbReference type="InterPro" id="IPR002469">
    <property type="entry name" value="Peptidase_S9B_N"/>
</dbReference>
<sequence length="703" mass="77212">MRVTRTTVVVVSDSFPRQHARTQRFSLGSPRSFGVTGDGTQVLFLRSGGPEDPVNALWAINTVTGVERQIVDPQKLVDDSRSELPAAELTRRERARESAGGITSYSLNSQGTAVTFALTGEIFVADVESGSVTSVISTGAGFDPRLSGDSRYVSFVVDDSLYVGPADGSEPAQMLLEGDGKTVSWGRAEFVAAEEMRRSRGHWWDPSADRLAVTQVDVAQVPVWHISAPDDPTKPPQSIRYPAAGTSNAEVRLWVVNLNGSAKVEVIWDRSTHPYLVDVGWEDGWPLTVTVQSRDQRSMRVLEVEESSGDTHTVLDLNDPHWVEIIPGTPRRWNDGWLTIEETGRTRSLVFNGAPISPPDQWVRSLIDVNDSEILYTASIDPTTIDLWAFRDDQHDRLTNGNGVVQAVASNSVTIIEQSSLENSSHVTVTAGNNTWEINSWKTAPIVTPTVQFLQTGRQGIHTAVLFPSNENDQPLPVLLDPYGGPHAQRVLRTRNAYLVPQWFADQGFCVVIADGPGTPGRGDGWERAIRGDLAGPILEAQIEALQSVAELHPGRVDLTRVAIRGWSFGGYLAALAVIRRPDTFHAAIAGAPVTDWRLYDTHYTERYLGHPEQEPDNYRRTSLLADAAQLQRPLMLIHGLADDNVVAAHTLKLSAALLASGRPHEVLPLSGVTHMTPQEEIAENLLLLQVDFLRRNLNERPS</sequence>
<reference evidence="3" key="1">
    <citation type="submission" date="2018-05" db="EMBL/GenBank/DDBJ databases">
        <authorList>
            <person name="Lanie J.A."/>
            <person name="Ng W.-L."/>
            <person name="Kazmierczak K.M."/>
            <person name="Andrzejewski T.M."/>
            <person name="Davidsen T.M."/>
            <person name="Wayne K.J."/>
            <person name="Tettelin H."/>
            <person name="Glass J.I."/>
            <person name="Rusch D."/>
            <person name="Podicherti R."/>
            <person name="Tsui H.-C.T."/>
            <person name="Winkler M.E."/>
        </authorList>
    </citation>
    <scope>NUCLEOTIDE SEQUENCE</scope>
</reference>
<evidence type="ECO:0000259" key="1">
    <source>
        <dbReference type="Pfam" id="PF00326"/>
    </source>
</evidence>
<dbReference type="EMBL" id="UINC01001008">
    <property type="protein sequence ID" value="SUZ67328.1"/>
    <property type="molecule type" value="Genomic_DNA"/>
</dbReference>
<evidence type="ECO:0008006" key="4">
    <source>
        <dbReference type="Google" id="ProtNLM"/>
    </source>
</evidence>
<evidence type="ECO:0000259" key="2">
    <source>
        <dbReference type="Pfam" id="PF00930"/>
    </source>
</evidence>
<gene>
    <name evidence="3" type="ORF">METZ01_LOCUS20182</name>
</gene>
<proteinExistence type="predicted"/>
<dbReference type="Gene3D" id="2.140.10.30">
    <property type="entry name" value="Dipeptidylpeptidase IV, N-terminal domain"/>
    <property type="match status" value="1"/>
</dbReference>
<dbReference type="InterPro" id="IPR001375">
    <property type="entry name" value="Peptidase_S9_cat"/>
</dbReference>
<dbReference type="InterPro" id="IPR050278">
    <property type="entry name" value="Serine_Prot_S9B/DPPIV"/>
</dbReference>
<dbReference type="SUPFAM" id="SSF82171">
    <property type="entry name" value="DPP6 N-terminal domain-like"/>
    <property type="match status" value="1"/>
</dbReference>
<dbReference type="Pfam" id="PF00930">
    <property type="entry name" value="DPPIV_N"/>
    <property type="match status" value="1"/>
</dbReference>
<dbReference type="InterPro" id="IPR029058">
    <property type="entry name" value="AB_hydrolase_fold"/>
</dbReference>
<dbReference type="Gene3D" id="3.40.50.1820">
    <property type="entry name" value="alpha/beta hydrolase"/>
    <property type="match status" value="1"/>
</dbReference>
<feature type="domain" description="Dipeptidylpeptidase IV N-terminal" evidence="2">
    <location>
        <begin position="117"/>
        <end position="325"/>
    </location>
</feature>
<organism evidence="3">
    <name type="scientific">marine metagenome</name>
    <dbReference type="NCBI Taxonomy" id="408172"/>
    <lineage>
        <taxon>unclassified sequences</taxon>
        <taxon>metagenomes</taxon>
        <taxon>ecological metagenomes</taxon>
    </lineage>
</organism>
<evidence type="ECO:0000313" key="3">
    <source>
        <dbReference type="EMBL" id="SUZ67328.1"/>
    </source>
</evidence>
<name>A0A381PLK8_9ZZZZ</name>
<feature type="domain" description="Peptidase S9 prolyl oligopeptidase catalytic" evidence="1">
    <location>
        <begin position="500"/>
        <end position="700"/>
    </location>
</feature>
<dbReference type="GO" id="GO:0008236">
    <property type="term" value="F:serine-type peptidase activity"/>
    <property type="evidence" value="ECO:0007669"/>
    <property type="project" value="InterPro"/>
</dbReference>
<dbReference type="Pfam" id="PF00326">
    <property type="entry name" value="Peptidase_S9"/>
    <property type="match status" value="1"/>
</dbReference>
<accession>A0A381PLK8</accession>
<dbReference type="AlphaFoldDB" id="A0A381PLK8"/>
<dbReference type="PANTHER" id="PTHR11731:SF193">
    <property type="entry name" value="DIPEPTIDYL PEPTIDASE 9"/>
    <property type="match status" value="1"/>
</dbReference>